<evidence type="ECO:0000256" key="5">
    <source>
        <dbReference type="ARBA" id="ARBA00022793"/>
    </source>
</evidence>
<dbReference type="SUPFAM" id="SSF158694">
    <property type="entry name" value="UraD-Like"/>
    <property type="match status" value="1"/>
</dbReference>
<feature type="domain" description="Oxo-4-hydroxy-4-carboxy-5-ureidoimidazoline decarboxylase" evidence="8">
    <location>
        <begin position="8"/>
        <end position="157"/>
    </location>
</feature>
<comment type="caution">
    <text evidence="9">The sequence shown here is derived from an EMBL/GenBank/DDBJ whole genome shotgun (WGS) entry which is preliminary data.</text>
</comment>
<dbReference type="EMBL" id="LZLC01000271">
    <property type="protein sequence ID" value="OBJ35131.1"/>
    <property type="molecule type" value="Genomic_DNA"/>
</dbReference>
<dbReference type="GO" id="GO:0006144">
    <property type="term" value="P:purine nucleobase metabolic process"/>
    <property type="evidence" value="ECO:0007669"/>
    <property type="project" value="UniProtKB-KW"/>
</dbReference>
<keyword evidence="6" id="KW-0456">Lyase</keyword>
<evidence type="ECO:0000256" key="1">
    <source>
        <dbReference type="ARBA" id="ARBA00001163"/>
    </source>
</evidence>
<evidence type="ECO:0000256" key="3">
    <source>
        <dbReference type="ARBA" id="ARBA00012257"/>
    </source>
</evidence>
<evidence type="ECO:0000256" key="4">
    <source>
        <dbReference type="ARBA" id="ARBA00022631"/>
    </source>
</evidence>
<evidence type="ECO:0000256" key="2">
    <source>
        <dbReference type="ARBA" id="ARBA00004754"/>
    </source>
</evidence>
<organism evidence="9 10">
    <name type="scientific">Mycolicibacterium mucogenicum</name>
    <name type="common">Mycobacterium mucogenicum</name>
    <dbReference type="NCBI Taxonomy" id="56689"/>
    <lineage>
        <taxon>Bacteria</taxon>
        <taxon>Bacillati</taxon>
        <taxon>Actinomycetota</taxon>
        <taxon>Actinomycetes</taxon>
        <taxon>Mycobacteriales</taxon>
        <taxon>Mycobacteriaceae</taxon>
        <taxon>Mycolicibacterium</taxon>
    </lineage>
</organism>
<dbReference type="Pfam" id="PF09349">
    <property type="entry name" value="OHCU_decarbox"/>
    <property type="match status" value="1"/>
</dbReference>
<reference evidence="9 10" key="1">
    <citation type="submission" date="2016-06" db="EMBL/GenBank/DDBJ databases">
        <authorList>
            <person name="Kjaerup R.B."/>
            <person name="Dalgaard T.S."/>
            <person name="Juul-Madsen H.R."/>
        </authorList>
    </citation>
    <scope>NUCLEOTIDE SEQUENCE [LARGE SCALE GENOMIC DNA]</scope>
    <source>
        <strain evidence="9 10">1127319.6</strain>
    </source>
</reference>
<feature type="region of interest" description="Disordered" evidence="7">
    <location>
        <begin position="67"/>
        <end position="89"/>
    </location>
</feature>
<dbReference type="InterPro" id="IPR018020">
    <property type="entry name" value="OHCU_decarboxylase"/>
</dbReference>
<evidence type="ECO:0000313" key="10">
    <source>
        <dbReference type="Proteomes" id="UP000093898"/>
    </source>
</evidence>
<name>A0A1A3GI87_MYCMU</name>
<evidence type="ECO:0000256" key="7">
    <source>
        <dbReference type="SAM" id="MobiDB-lite"/>
    </source>
</evidence>
<dbReference type="NCBIfam" id="NF010372">
    <property type="entry name" value="PRK13798.1"/>
    <property type="match status" value="1"/>
</dbReference>
<dbReference type="InterPro" id="IPR017595">
    <property type="entry name" value="OHCU_decarboxylase-2"/>
</dbReference>
<accession>A0A1A3GI87</accession>
<sequence length="162" mass="17753">MDLQTFNSALPEEAEEVLRPCADIASWLSTVVAARPFATINELESTAARAAADWSVDNLDQALAQHPRIGERPDGTSVESGLSRGEQPALPDELATTMARANADYEAKFGRIFLIRAKGRSAADIYDALRYRLSLDREEEAAIAISQLREIALLRLAERVTP</sequence>
<comment type="pathway">
    <text evidence="2">Purine metabolism; urate degradation; (S)-allantoin from urate: step 3/3.</text>
</comment>
<proteinExistence type="predicted"/>
<dbReference type="InterPro" id="IPR036778">
    <property type="entry name" value="OHCU_decarboxylase_sf"/>
</dbReference>
<evidence type="ECO:0000256" key="6">
    <source>
        <dbReference type="ARBA" id="ARBA00023239"/>
    </source>
</evidence>
<gene>
    <name evidence="9" type="ORF">A5630_09905</name>
</gene>
<dbReference type="Gene3D" id="1.10.3330.10">
    <property type="entry name" value="Oxo-4-hydroxy-4-carboxy-5-ureidoimidazoline decarboxylase"/>
    <property type="match status" value="1"/>
</dbReference>
<keyword evidence="5" id="KW-0210">Decarboxylase</keyword>
<dbReference type="PANTHER" id="PTHR43466">
    <property type="entry name" value="2-OXO-4-HYDROXY-4-CARBOXY-5-UREIDOIMIDAZOLINE DECARBOXYLASE-RELATED"/>
    <property type="match status" value="1"/>
</dbReference>
<dbReference type="NCBIfam" id="TIGR03180">
    <property type="entry name" value="UraD_2"/>
    <property type="match status" value="1"/>
</dbReference>
<dbReference type="OrthoDB" id="5243781at2"/>
<evidence type="ECO:0000259" key="8">
    <source>
        <dbReference type="Pfam" id="PF09349"/>
    </source>
</evidence>
<protein>
    <recommendedName>
        <fullName evidence="3">2-oxo-4-hydroxy-4-carboxy-5-ureidoimidazoline decarboxylase</fullName>
        <ecNumber evidence="3">4.1.1.97</ecNumber>
    </recommendedName>
</protein>
<evidence type="ECO:0000313" key="9">
    <source>
        <dbReference type="EMBL" id="OBJ35131.1"/>
    </source>
</evidence>
<dbReference type="GO" id="GO:0051997">
    <property type="term" value="F:2-oxo-4-hydroxy-4-carboxy-5-ureidoimidazoline decarboxylase activity"/>
    <property type="evidence" value="ECO:0007669"/>
    <property type="project" value="UniProtKB-EC"/>
</dbReference>
<dbReference type="EC" id="4.1.1.97" evidence="3"/>
<dbReference type="RefSeq" id="WP_064986705.1">
    <property type="nucleotide sequence ID" value="NZ_LZLC01000271.1"/>
</dbReference>
<dbReference type="PANTHER" id="PTHR43466:SF1">
    <property type="entry name" value="2-OXO-4-HYDROXY-4-CARBOXY-5-UREIDOIMIDAZOLINE DECARBOXYLASE-RELATED"/>
    <property type="match status" value="1"/>
</dbReference>
<comment type="catalytic activity">
    <reaction evidence="1">
        <text>5-hydroxy-2-oxo-4-ureido-2,5-dihydro-1H-imidazole-5-carboxylate + H(+) = (S)-allantoin + CO2</text>
        <dbReference type="Rhea" id="RHEA:26301"/>
        <dbReference type="ChEBI" id="CHEBI:15378"/>
        <dbReference type="ChEBI" id="CHEBI:15678"/>
        <dbReference type="ChEBI" id="CHEBI:16526"/>
        <dbReference type="ChEBI" id="CHEBI:58639"/>
        <dbReference type="EC" id="4.1.1.97"/>
    </reaction>
</comment>
<dbReference type="Proteomes" id="UP000093898">
    <property type="component" value="Unassembled WGS sequence"/>
</dbReference>
<dbReference type="GO" id="GO:0019628">
    <property type="term" value="P:urate catabolic process"/>
    <property type="evidence" value="ECO:0007669"/>
    <property type="project" value="TreeGrafter"/>
</dbReference>
<keyword evidence="4" id="KW-0659">Purine metabolism</keyword>
<dbReference type="STRING" id="56689.GCA_001291445_00996"/>
<dbReference type="AlphaFoldDB" id="A0A1A3GI87"/>